<gene>
    <name evidence="13" type="ORF">DI603_10800</name>
</gene>
<dbReference type="GO" id="GO:0005737">
    <property type="term" value="C:cytoplasm"/>
    <property type="evidence" value="ECO:0007669"/>
    <property type="project" value="TreeGrafter"/>
</dbReference>
<name>A0A2W5FSI2_9BURK</name>
<comment type="function">
    <text evidence="1">Decomposes hydrogen peroxide into water and oxygen; serves to protect cells from the toxic effects of hydrogen peroxide.</text>
</comment>
<evidence type="ECO:0000256" key="10">
    <source>
        <dbReference type="PIRSR" id="PIRSR000296-2"/>
    </source>
</evidence>
<evidence type="ECO:0000256" key="5">
    <source>
        <dbReference type="ARBA" id="ARBA00022723"/>
    </source>
</evidence>
<dbReference type="PANTHER" id="PTHR11465:SF9">
    <property type="entry name" value="CATALASE"/>
    <property type="match status" value="1"/>
</dbReference>
<evidence type="ECO:0000256" key="8">
    <source>
        <dbReference type="PIRNR" id="PIRNR000296"/>
    </source>
</evidence>
<keyword evidence="7 8" id="KW-0408">Iron</keyword>
<evidence type="ECO:0000256" key="4">
    <source>
        <dbReference type="ARBA" id="ARBA00022617"/>
    </source>
</evidence>
<proteinExistence type="inferred from homology"/>
<dbReference type="CDD" id="cd08153">
    <property type="entry name" value="srpA_like"/>
    <property type="match status" value="1"/>
</dbReference>
<evidence type="ECO:0000256" key="3">
    <source>
        <dbReference type="ARBA" id="ARBA00022559"/>
    </source>
</evidence>
<comment type="caution">
    <text evidence="13">The sequence shown here is derived from an EMBL/GenBank/DDBJ whole genome shotgun (WGS) entry which is preliminary data.</text>
</comment>
<keyword evidence="5 8" id="KW-0479">Metal-binding</keyword>
<feature type="region of interest" description="Disordered" evidence="11">
    <location>
        <begin position="1"/>
        <end position="20"/>
    </location>
</feature>
<dbReference type="PROSITE" id="PS51318">
    <property type="entry name" value="TAT"/>
    <property type="match status" value="1"/>
</dbReference>
<comment type="function">
    <text evidence="8">Has an organic peroxide-dependent peroxidase activity.</text>
</comment>
<feature type="domain" description="Catalase core" evidence="12">
    <location>
        <begin position="49"/>
        <end position="372"/>
    </location>
</feature>
<dbReference type="EMBL" id="QFOD01000008">
    <property type="protein sequence ID" value="PZP32509.1"/>
    <property type="molecule type" value="Genomic_DNA"/>
</dbReference>
<dbReference type="GO" id="GO:0046872">
    <property type="term" value="F:metal ion binding"/>
    <property type="evidence" value="ECO:0007669"/>
    <property type="project" value="UniProtKB-KW"/>
</dbReference>
<dbReference type="GO" id="GO:0042542">
    <property type="term" value="P:response to hydrogen peroxide"/>
    <property type="evidence" value="ECO:0007669"/>
    <property type="project" value="TreeGrafter"/>
</dbReference>
<dbReference type="GO" id="GO:0020037">
    <property type="term" value="F:heme binding"/>
    <property type="evidence" value="ECO:0007669"/>
    <property type="project" value="InterPro"/>
</dbReference>
<dbReference type="InterPro" id="IPR011614">
    <property type="entry name" value="Catalase_core"/>
</dbReference>
<dbReference type="SUPFAM" id="SSF56634">
    <property type="entry name" value="Heme-dependent catalase-like"/>
    <property type="match status" value="1"/>
</dbReference>
<dbReference type="SMART" id="SM01060">
    <property type="entry name" value="Catalase"/>
    <property type="match status" value="1"/>
</dbReference>
<dbReference type="InterPro" id="IPR024168">
    <property type="entry name" value="Catalase_SrpA-type_pred"/>
</dbReference>
<evidence type="ECO:0000259" key="12">
    <source>
        <dbReference type="SMART" id="SM01060"/>
    </source>
</evidence>
<keyword evidence="4 8" id="KW-0349">Heme</keyword>
<dbReference type="InterPro" id="IPR018028">
    <property type="entry name" value="Catalase"/>
</dbReference>
<reference evidence="13 14" key="1">
    <citation type="submission" date="2017-08" db="EMBL/GenBank/DDBJ databases">
        <title>Infants hospitalized years apart are colonized by the same room-sourced microbial strains.</title>
        <authorList>
            <person name="Brooks B."/>
            <person name="Olm M.R."/>
            <person name="Firek B.A."/>
            <person name="Baker R."/>
            <person name="Thomas B.C."/>
            <person name="Morowitz M.J."/>
            <person name="Banfield J.F."/>
        </authorList>
    </citation>
    <scope>NUCLEOTIDE SEQUENCE [LARGE SCALE GENOMIC DNA]</scope>
    <source>
        <strain evidence="13">S2_012_000_R2_81</strain>
    </source>
</reference>
<evidence type="ECO:0000256" key="1">
    <source>
        <dbReference type="ARBA" id="ARBA00002974"/>
    </source>
</evidence>
<accession>A0A2W5FSI2</accession>
<evidence type="ECO:0000256" key="7">
    <source>
        <dbReference type="ARBA" id="ARBA00023004"/>
    </source>
</evidence>
<evidence type="ECO:0000256" key="11">
    <source>
        <dbReference type="SAM" id="MobiDB-lite"/>
    </source>
</evidence>
<dbReference type="PROSITE" id="PS51402">
    <property type="entry name" value="CATALASE_3"/>
    <property type="match status" value="1"/>
</dbReference>
<feature type="binding site" description="axial binding residue" evidence="10">
    <location>
        <position position="354"/>
    </location>
    <ligand>
        <name>heme</name>
        <dbReference type="ChEBI" id="CHEBI:30413"/>
    </ligand>
    <ligandPart>
        <name>Fe</name>
        <dbReference type="ChEBI" id="CHEBI:18248"/>
    </ligandPart>
</feature>
<protein>
    <recommendedName>
        <fullName evidence="8">Catalase-related peroxidase</fullName>
        <ecNumber evidence="8">1.11.1.-</ecNumber>
    </recommendedName>
</protein>
<dbReference type="Proteomes" id="UP000249633">
    <property type="component" value="Unassembled WGS sequence"/>
</dbReference>
<evidence type="ECO:0000313" key="14">
    <source>
        <dbReference type="Proteomes" id="UP000249633"/>
    </source>
</evidence>
<dbReference type="Gene3D" id="2.40.180.10">
    <property type="entry name" value="Catalase core domain"/>
    <property type="match status" value="1"/>
</dbReference>
<dbReference type="InterPro" id="IPR006311">
    <property type="entry name" value="TAT_signal"/>
</dbReference>
<sequence>MSTERERPIPSPKADADLPLQRRSLIQSAGLALGGAIVTGGRAVAAPQTPAAGSPDDATEDMAREVNNAFEGAYGRHTGYRRNHTKGVGASGRFIGTPEAARRSRSALFSGAPIEVVARFSVAGGDPNAEDSERSTRGLGLEFRLPGGALHHITMLHTPMFFGAMPQTFLDKFRALAREAATGKPDAARFKAFLASHPDHASQAHFLAVNNPPPSYANCAFYGIHTFRFLDRHNKETLVRFRFVPRDGEQTLSDEELAGASGDFLIPRLFRRIQRGPIEWEMRIAIGEPGDSVVDPTILWPSNRREIVGGRLIIDRVVPDAQAGSFTINFDPLMMADGIAATDDPILLFRSPSYAVSHERRLREGRPAPGTA</sequence>
<keyword evidence="3 8" id="KW-0575">Peroxidase</keyword>
<dbReference type="Gene3D" id="1.20.1280.120">
    <property type="match status" value="1"/>
</dbReference>
<comment type="cofactor">
    <cofactor evidence="8">
        <name>heme</name>
        <dbReference type="ChEBI" id="CHEBI:30413"/>
    </cofactor>
</comment>
<dbReference type="InterPro" id="IPR020835">
    <property type="entry name" value="Catalase_sf"/>
</dbReference>
<dbReference type="GO" id="GO:0042744">
    <property type="term" value="P:hydrogen peroxide catabolic process"/>
    <property type="evidence" value="ECO:0007669"/>
    <property type="project" value="TreeGrafter"/>
</dbReference>
<keyword evidence="6 8" id="KW-0560">Oxidoreductase</keyword>
<evidence type="ECO:0000256" key="9">
    <source>
        <dbReference type="PIRSR" id="PIRSR000296-1"/>
    </source>
</evidence>
<dbReference type="Pfam" id="PF00199">
    <property type="entry name" value="Catalase"/>
    <property type="match status" value="1"/>
</dbReference>
<evidence type="ECO:0000256" key="2">
    <source>
        <dbReference type="ARBA" id="ARBA00005329"/>
    </source>
</evidence>
<dbReference type="PANTHER" id="PTHR11465">
    <property type="entry name" value="CATALASE"/>
    <property type="match status" value="1"/>
</dbReference>
<evidence type="ECO:0000256" key="6">
    <source>
        <dbReference type="ARBA" id="ARBA00023002"/>
    </source>
</evidence>
<comment type="similarity">
    <text evidence="2 8">Belongs to the catalase family.</text>
</comment>
<dbReference type="PRINTS" id="PR00067">
    <property type="entry name" value="CATALASE"/>
</dbReference>
<dbReference type="PIRSF" id="PIRSF000296">
    <property type="entry name" value="SrpA"/>
    <property type="match status" value="1"/>
</dbReference>
<evidence type="ECO:0000313" key="13">
    <source>
        <dbReference type="EMBL" id="PZP32509.1"/>
    </source>
</evidence>
<dbReference type="EC" id="1.11.1.-" evidence="8"/>
<organism evidence="13 14">
    <name type="scientific">Roseateles depolymerans</name>
    <dbReference type="NCBI Taxonomy" id="76731"/>
    <lineage>
        <taxon>Bacteria</taxon>
        <taxon>Pseudomonadati</taxon>
        <taxon>Pseudomonadota</taxon>
        <taxon>Betaproteobacteria</taxon>
        <taxon>Burkholderiales</taxon>
        <taxon>Sphaerotilaceae</taxon>
        <taxon>Roseateles</taxon>
    </lineage>
</organism>
<dbReference type="AlphaFoldDB" id="A0A2W5FSI2"/>
<dbReference type="GO" id="GO:0004096">
    <property type="term" value="F:catalase activity"/>
    <property type="evidence" value="ECO:0007669"/>
    <property type="project" value="InterPro"/>
</dbReference>
<feature type="active site" evidence="9">
    <location>
        <position position="84"/>
    </location>
</feature>